<gene>
    <name evidence="1" type="ORF">ICJ55_07080</name>
</gene>
<sequence length="85" mass="9927">MLSVCSSDVIRLYWKDIGEGTKDVIRRDIRNRIDLHTDNATDNLNNYHELLTNGNSYLGHECDAFTWIELLNWIDEQDKQNATTN</sequence>
<proteinExistence type="predicted"/>
<dbReference type="AlphaFoldDB" id="A0A7H1C0M0"/>
<organism evidence="1 2">
    <name type="scientific">Mannheimia bovis</name>
    <dbReference type="NCBI Taxonomy" id="2770636"/>
    <lineage>
        <taxon>Bacteria</taxon>
        <taxon>Pseudomonadati</taxon>
        <taxon>Pseudomonadota</taxon>
        <taxon>Gammaproteobacteria</taxon>
        <taxon>Pasteurellales</taxon>
        <taxon>Pasteurellaceae</taxon>
        <taxon>Mannheimia</taxon>
    </lineage>
</organism>
<name>A0A7H1C0M0_9PAST</name>
<accession>A0A7H1C0M0</accession>
<dbReference type="EMBL" id="CP061280">
    <property type="protein sequence ID" value="QNS14525.1"/>
    <property type="molecule type" value="Genomic_DNA"/>
</dbReference>
<evidence type="ECO:0000313" key="1">
    <source>
        <dbReference type="EMBL" id="QNS14525.1"/>
    </source>
</evidence>
<reference evidence="1 2" key="1">
    <citation type="submission" date="2020-09" db="EMBL/GenBank/DDBJ databases">
        <title>Mannheimia bovis sp.nov., isolated from a cow.</title>
        <authorList>
            <person name="Li F."/>
        </authorList>
    </citation>
    <scope>NUCLEOTIDE SEQUENCE [LARGE SCALE GENOMIC DNA]</scope>
    <source>
        <strain evidence="1 2">ZY190616</strain>
    </source>
</reference>
<dbReference type="RefSeq" id="WP_188156175.1">
    <property type="nucleotide sequence ID" value="NZ_CP061280.1"/>
</dbReference>
<evidence type="ECO:0000313" key="2">
    <source>
        <dbReference type="Proteomes" id="UP000576260"/>
    </source>
</evidence>
<protein>
    <submittedName>
        <fullName evidence="1">Uncharacterized protein</fullName>
    </submittedName>
</protein>
<dbReference type="KEGG" id="mbos:ICJ55_07080"/>
<keyword evidence="2" id="KW-1185">Reference proteome</keyword>
<dbReference type="Proteomes" id="UP000576260">
    <property type="component" value="Chromosome"/>
</dbReference>